<dbReference type="InterPro" id="IPR031693">
    <property type="entry name" value="Sin3_C"/>
</dbReference>
<evidence type="ECO:0000256" key="2">
    <source>
        <dbReference type="ARBA" id="ARBA00022491"/>
    </source>
</evidence>
<dbReference type="VEuPathDB" id="FungiDB:BO70DRAFT_350458"/>
<evidence type="ECO:0000256" key="4">
    <source>
        <dbReference type="ARBA" id="ARBA00023015"/>
    </source>
</evidence>
<dbReference type="FunFam" id="1.20.1160.11:FF:000003">
    <property type="entry name" value="Paired amphipathic helix SIN3-like protein"/>
    <property type="match status" value="1"/>
</dbReference>
<evidence type="ECO:0000313" key="10">
    <source>
        <dbReference type="EMBL" id="PWY89252.1"/>
    </source>
</evidence>
<feature type="compositionally biased region" description="Basic and acidic residues" evidence="8">
    <location>
        <begin position="1169"/>
        <end position="1180"/>
    </location>
</feature>
<dbReference type="EMBL" id="MSFL01000004">
    <property type="protein sequence ID" value="PWY89252.1"/>
    <property type="molecule type" value="Genomic_DNA"/>
</dbReference>
<protein>
    <recommendedName>
        <fullName evidence="9">Histone deacetylase interacting domain-containing protein</fullName>
    </recommendedName>
</protein>
<feature type="compositionally biased region" description="Low complexity" evidence="8">
    <location>
        <begin position="690"/>
        <end position="704"/>
    </location>
</feature>
<feature type="compositionally biased region" description="Polar residues" evidence="8">
    <location>
        <begin position="637"/>
        <end position="648"/>
    </location>
</feature>
<keyword evidence="6 7" id="KW-0539">Nucleus</keyword>
<dbReference type="Pfam" id="PF08295">
    <property type="entry name" value="Sin3_corepress"/>
    <property type="match status" value="1"/>
</dbReference>
<organism evidence="10 11">
    <name type="scientific">Aspergillus heteromorphus CBS 117.55</name>
    <dbReference type="NCBI Taxonomy" id="1448321"/>
    <lineage>
        <taxon>Eukaryota</taxon>
        <taxon>Fungi</taxon>
        <taxon>Dikarya</taxon>
        <taxon>Ascomycota</taxon>
        <taxon>Pezizomycotina</taxon>
        <taxon>Eurotiomycetes</taxon>
        <taxon>Eurotiomycetidae</taxon>
        <taxon>Eurotiales</taxon>
        <taxon>Aspergillaceae</taxon>
        <taxon>Aspergillus</taxon>
        <taxon>Aspergillus subgen. Circumdati</taxon>
    </lineage>
</organism>
<dbReference type="PANTHER" id="PTHR12346:SF0">
    <property type="entry name" value="SIN3A, ISOFORM G"/>
    <property type="match status" value="1"/>
</dbReference>
<dbReference type="RefSeq" id="XP_025402439.1">
    <property type="nucleotide sequence ID" value="XM_025541695.1"/>
</dbReference>
<keyword evidence="4" id="KW-0805">Transcription regulation</keyword>
<dbReference type="GO" id="GO:0033698">
    <property type="term" value="C:Rpd3L complex"/>
    <property type="evidence" value="ECO:0007669"/>
    <property type="project" value="UniProtKB-ARBA"/>
</dbReference>
<dbReference type="PANTHER" id="PTHR12346">
    <property type="entry name" value="SIN3B-RELATED"/>
    <property type="match status" value="1"/>
</dbReference>
<dbReference type="GO" id="GO:0003714">
    <property type="term" value="F:transcription corepressor activity"/>
    <property type="evidence" value="ECO:0007669"/>
    <property type="project" value="InterPro"/>
</dbReference>
<dbReference type="PROSITE" id="PS51477">
    <property type="entry name" value="PAH"/>
    <property type="match status" value="2"/>
</dbReference>
<dbReference type="InterPro" id="IPR039774">
    <property type="entry name" value="Sin3-like"/>
</dbReference>
<evidence type="ECO:0000256" key="6">
    <source>
        <dbReference type="ARBA" id="ARBA00023242"/>
    </source>
</evidence>
<comment type="caution">
    <text evidence="10">The sequence shown here is derived from an EMBL/GenBank/DDBJ whole genome shotgun (WGS) entry which is preliminary data.</text>
</comment>
<gene>
    <name evidence="10" type="ORF">BO70DRAFT_350458</name>
</gene>
<keyword evidence="5" id="KW-0804">Transcription</keyword>
<feature type="compositionally biased region" description="Low complexity" evidence="8">
    <location>
        <begin position="402"/>
        <end position="421"/>
    </location>
</feature>
<dbReference type="STRING" id="1448321.A0A317WVC4"/>
<name>A0A317WVC4_9EURO</name>
<dbReference type="OrthoDB" id="10265969at2759"/>
<evidence type="ECO:0000256" key="8">
    <source>
        <dbReference type="SAM" id="MobiDB-lite"/>
    </source>
</evidence>
<evidence type="ECO:0000259" key="9">
    <source>
        <dbReference type="SMART" id="SM00761"/>
    </source>
</evidence>
<dbReference type="InterPro" id="IPR013194">
    <property type="entry name" value="HDAC_interact_dom"/>
</dbReference>
<evidence type="ECO:0000313" key="11">
    <source>
        <dbReference type="Proteomes" id="UP000247233"/>
    </source>
</evidence>
<dbReference type="GO" id="GO:0010628">
    <property type="term" value="P:positive regulation of gene expression"/>
    <property type="evidence" value="ECO:0007669"/>
    <property type="project" value="UniProtKB-ARBA"/>
</dbReference>
<feature type="compositionally biased region" description="Polar residues" evidence="8">
    <location>
        <begin position="356"/>
        <end position="365"/>
    </location>
</feature>
<proteinExistence type="predicted"/>
<feature type="compositionally biased region" description="Low complexity" evidence="8">
    <location>
        <begin position="459"/>
        <end position="474"/>
    </location>
</feature>
<accession>A0A317WVC4</accession>
<evidence type="ECO:0000256" key="1">
    <source>
        <dbReference type="ARBA" id="ARBA00004123"/>
    </source>
</evidence>
<feature type="region of interest" description="Disordered" evidence="8">
    <location>
        <begin position="1129"/>
        <end position="1154"/>
    </location>
</feature>
<feature type="compositionally biased region" description="Polar residues" evidence="8">
    <location>
        <begin position="196"/>
        <end position="209"/>
    </location>
</feature>
<feature type="region of interest" description="Disordered" evidence="8">
    <location>
        <begin position="1"/>
        <end position="245"/>
    </location>
</feature>
<dbReference type="FunFam" id="1.20.1160.11:FF:000001">
    <property type="entry name" value="Paired amphipathic helix protein Sin3"/>
    <property type="match status" value="1"/>
</dbReference>
<dbReference type="Proteomes" id="UP000247233">
    <property type="component" value="Unassembled WGS sequence"/>
</dbReference>
<feature type="region of interest" description="Disordered" evidence="8">
    <location>
        <begin position="347"/>
        <end position="484"/>
    </location>
</feature>
<feature type="compositionally biased region" description="Low complexity" evidence="8">
    <location>
        <begin position="612"/>
        <end position="625"/>
    </location>
</feature>
<dbReference type="InterPro" id="IPR003822">
    <property type="entry name" value="PAH"/>
</dbReference>
<feature type="compositionally biased region" description="Polar residues" evidence="8">
    <location>
        <begin position="168"/>
        <end position="181"/>
    </location>
</feature>
<keyword evidence="3" id="KW-0677">Repeat</keyword>
<reference evidence="10 11" key="1">
    <citation type="submission" date="2016-12" db="EMBL/GenBank/DDBJ databases">
        <title>The genomes of Aspergillus section Nigri reveals drivers in fungal speciation.</title>
        <authorList>
            <consortium name="DOE Joint Genome Institute"/>
            <person name="Vesth T.C."/>
            <person name="Nybo J."/>
            <person name="Theobald S."/>
            <person name="Brandl J."/>
            <person name="Frisvad J.C."/>
            <person name="Nielsen K.F."/>
            <person name="Lyhne E.K."/>
            <person name="Kogle M.E."/>
            <person name="Kuo A."/>
            <person name="Riley R."/>
            <person name="Clum A."/>
            <person name="Nolan M."/>
            <person name="Lipzen A."/>
            <person name="Salamov A."/>
            <person name="Henrissat B."/>
            <person name="Wiebenga A."/>
            <person name="De Vries R.P."/>
            <person name="Grigoriev I.V."/>
            <person name="Mortensen U.H."/>
            <person name="Andersen M.R."/>
            <person name="Baker S.E."/>
        </authorList>
    </citation>
    <scope>NUCLEOTIDE SEQUENCE [LARGE SCALE GENOMIC DNA]</scope>
    <source>
        <strain evidence="10 11">CBS 117.55</strain>
    </source>
</reference>
<dbReference type="FunFam" id="1.20.1160.11:FF:000002">
    <property type="entry name" value="Paired amphipathic helix protein SIN3"/>
    <property type="match status" value="1"/>
</dbReference>
<comment type="subcellular location">
    <subcellularLocation>
        <location evidence="1 7">Nucleus</location>
    </subcellularLocation>
</comment>
<evidence type="ECO:0000256" key="7">
    <source>
        <dbReference type="PROSITE-ProRule" id="PRU00810"/>
    </source>
</evidence>
<feature type="compositionally biased region" description="Basic and acidic residues" evidence="8">
    <location>
        <begin position="120"/>
        <end position="167"/>
    </location>
</feature>
<dbReference type="SUPFAM" id="SSF47762">
    <property type="entry name" value="PAH2 domain"/>
    <property type="match status" value="3"/>
</dbReference>
<dbReference type="SMART" id="SM00761">
    <property type="entry name" value="HDAC_interact"/>
    <property type="match status" value="1"/>
</dbReference>
<sequence length="1617" mass="181213">MNSAGNDNWHPGGPPAHPGLDQMGQPPRPLGSFGQNPPPQQGPSSQPTGPVLPPPGAYHPANQPGGGHSLPGLAELSQGHAGPHQPTPYGQHPTAPAHNAGHSLPGIGQAMQHPSPQSINRERERDSRDRELIERQRQEEMAHREREQREREQIERQQLERQREQQHHPVQSHTGSITIHQPQAKVPNSIHGPNGLLSNLGPNPANGPQGSLPASGGPGGIYGPQMPHGEGTPRSYMQHPGGPPGQPLMAFNGTGPPIPGNVAALAQGQQPILNDALSYLDQVKVRFVDQPDVYNRFLDIMKDFKSQAIDTPGVIQRVSTLFNGHPALIQGFNTFLPPGYRIECGTEDNPDAIRVTTPSGTNTLSMPRARHSLDSSGELGPSSNMGPHGRPEFFEQSRPGWQQQPQPQQPQQPQQQQQPQQSNLPGSYSPGSRIMGPSIFGQQGGQNQAQEHHYDYPTQQEQQAAAGAAAMAHQQDQRGVSQLQGAASAASAGLGRPSLLQVTAATQGPSSLTQPMNSLAGVGTGMLQGAQADLNKRGPVEFNHAISYVNKIKNRFSSAPEIYKQFLEILQTYQRESKPIQDVYAQVTQLFNTAPDLLEDFKQFLPESAAHAKQQAAARQAEEAAPMSNVRGEPSYPSANALPSQTPNRDVKMPPLGQFNVKDSGKDGKKRRGGPGAPSTMGSSISGPSAPDAARMADAQAGRAATIQATNANKRAKVHHKPSQAEAPAVSPTLVPALPEPIQPTFSLTPTQEEFAFFDRVKKYIGNKQTFSEFLKLCNLYSTDLIDRHVLVKRAASYIGSNPELMAWFKRFMHVDEPEDKIIDVKAKQDPGVVNLSHCRSLGPSYRLLPKRERQKPCSGRDQLCYSVLNDEWASHPTWASEDSGFVAHRKNQFEDALHRIEEDRHDYDHHIEACTRTIQLIEPIVQQFLVMSESERAAFKLPPGLGGQSEAIYQRVIKKIYDRQRGEKIIKEMFERPCHVLPIVLFRLKQKCEEWKASQREWDKIWREQMQKAYWRSLDHQAIASKGSDKKLFVAKHIQMEIQNKFEESRNLRRSGYQTAKHQFESTFNDPAVIIDATHLLLTFIDRNSAGFGADPQKVMTFIKDFIPVFFGMDRDTFHVYMNELSSGASPMDEDDESLGPEESSTPRSRKGINGKKIDLLRDVLERRSEKVQRSDKEGSAPASRDGTPDAVLVPSTPVPDPTEPFDVAELKWMEHPGQGNFNQQREYNLNETYEKKAHHLYANANIYCFFRTFEILYSRLLRIKLHEKDAHDDVRRALITKPAQELNLIDKFPTDFFYDCDPKANLYQQIVRMCEEVIKGDMETSHLEDTLRRYYLRSGYQLYNLEKMFAGIAKFAGAIFNGDSKDRSSDIMNLFFKERDREETTHNQEIQYRKQVERLVKDGDIYRITYNPGSKKTAVQLLTPEDATLENEELSQEARWSYYVSAYTMRDPTEGVAFSQMRMPFLKRNLPAKLEQEEEYNRYYRPLVHQDGLIIRICANSYHILYEPGSFDWWWRPTTPVGESAEETAKEEAAVKERRRDRFMEKFVNNPQWAHGLSKDQVDESNQRFRSWVKGADGESGVVVAAEGSGSDAADDKEDTEMADHEQPVAESTEQ</sequence>
<evidence type="ECO:0000256" key="3">
    <source>
        <dbReference type="ARBA" id="ARBA00022737"/>
    </source>
</evidence>
<feature type="domain" description="Histone deacetylase interacting" evidence="9">
    <location>
        <begin position="838"/>
        <end position="939"/>
    </location>
</feature>
<dbReference type="Pfam" id="PF02671">
    <property type="entry name" value="PAH"/>
    <property type="match status" value="3"/>
</dbReference>
<keyword evidence="11" id="KW-1185">Reference proteome</keyword>
<feature type="compositionally biased region" description="Low complexity" evidence="8">
    <location>
        <begin position="1582"/>
        <end position="1594"/>
    </location>
</feature>
<dbReference type="Gene3D" id="1.20.1160.11">
    <property type="entry name" value="Paired amphipathic helix"/>
    <property type="match status" value="3"/>
</dbReference>
<dbReference type="GO" id="GO:0000122">
    <property type="term" value="P:negative regulation of transcription by RNA polymerase II"/>
    <property type="evidence" value="ECO:0007669"/>
    <property type="project" value="TreeGrafter"/>
</dbReference>
<dbReference type="InterPro" id="IPR036600">
    <property type="entry name" value="PAH_sf"/>
</dbReference>
<feature type="region of interest" description="Disordered" evidence="8">
    <location>
        <begin position="1582"/>
        <end position="1617"/>
    </location>
</feature>
<dbReference type="Pfam" id="PF16879">
    <property type="entry name" value="Sin3a_C"/>
    <property type="match status" value="1"/>
</dbReference>
<evidence type="ECO:0000256" key="5">
    <source>
        <dbReference type="ARBA" id="ARBA00023163"/>
    </source>
</evidence>
<feature type="region of interest" description="Disordered" evidence="8">
    <location>
        <begin position="1169"/>
        <end position="1201"/>
    </location>
</feature>
<keyword evidence="2" id="KW-0678">Repressor</keyword>
<dbReference type="GeneID" id="37063932"/>
<feature type="region of interest" description="Disordered" evidence="8">
    <location>
        <begin position="612"/>
        <end position="704"/>
    </location>
</feature>